<comment type="subcellular location">
    <subcellularLocation>
        <location evidence="1">Cell membrane</location>
        <topology evidence="1">Multi-pass membrane protein</topology>
    </subcellularLocation>
</comment>
<dbReference type="InterPro" id="IPR037185">
    <property type="entry name" value="EmrE-like"/>
</dbReference>
<dbReference type="PANTHER" id="PTHR32322">
    <property type="entry name" value="INNER MEMBRANE TRANSPORTER"/>
    <property type="match status" value="1"/>
</dbReference>
<feature type="domain" description="EamA" evidence="8">
    <location>
        <begin position="149"/>
        <end position="282"/>
    </location>
</feature>
<dbReference type="RefSeq" id="WP_348026745.1">
    <property type="nucleotide sequence ID" value="NZ_CP129113.1"/>
</dbReference>
<dbReference type="SUPFAM" id="SSF103481">
    <property type="entry name" value="Multidrug resistance efflux transporter EmrE"/>
    <property type="match status" value="2"/>
</dbReference>
<dbReference type="EMBL" id="CP129113">
    <property type="protein sequence ID" value="WLV24079.1"/>
    <property type="molecule type" value="Genomic_DNA"/>
</dbReference>
<dbReference type="PANTHER" id="PTHR32322:SF18">
    <property type="entry name" value="S-ADENOSYLMETHIONINE_S-ADENOSYLHOMOCYSTEINE TRANSPORTER"/>
    <property type="match status" value="1"/>
</dbReference>
<evidence type="ECO:0000256" key="3">
    <source>
        <dbReference type="ARBA" id="ARBA00022475"/>
    </source>
</evidence>
<evidence type="ECO:0000256" key="2">
    <source>
        <dbReference type="ARBA" id="ARBA00007362"/>
    </source>
</evidence>
<evidence type="ECO:0000256" key="6">
    <source>
        <dbReference type="ARBA" id="ARBA00023136"/>
    </source>
</evidence>
<feature type="transmembrane region" description="Helical" evidence="7">
    <location>
        <begin position="239"/>
        <end position="259"/>
    </location>
</feature>
<feature type="domain" description="EamA" evidence="8">
    <location>
        <begin position="8"/>
        <end position="136"/>
    </location>
</feature>
<dbReference type="InterPro" id="IPR000620">
    <property type="entry name" value="EamA_dom"/>
</dbReference>
<proteinExistence type="inferred from homology"/>
<dbReference type="Proteomes" id="UP001180087">
    <property type="component" value="Chromosome"/>
</dbReference>
<feature type="transmembrane region" description="Helical" evidence="7">
    <location>
        <begin position="146"/>
        <end position="167"/>
    </location>
</feature>
<comment type="similarity">
    <text evidence="2">Belongs to the EamA transporter family.</text>
</comment>
<feature type="transmembrane region" description="Helical" evidence="7">
    <location>
        <begin position="120"/>
        <end position="140"/>
    </location>
</feature>
<gene>
    <name evidence="9" type="ORF">QR721_10585</name>
</gene>
<protein>
    <submittedName>
        <fullName evidence="9">DMT family transporter</fullName>
    </submittedName>
</protein>
<evidence type="ECO:0000256" key="5">
    <source>
        <dbReference type="ARBA" id="ARBA00022989"/>
    </source>
</evidence>
<evidence type="ECO:0000256" key="4">
    <source>
        <dbReference type="ARBA" id="ARBA00022692"/>
    </source>
</evidence>
<organism evidence="9 10">
    <name type="scientific">Aciduricibacillus chroicocephali</name>
    <dbReference type="NCBI Taxonomy" id="3054939"/>
    <lineage>
        <taxon>Bacteria</taxon>
        <taxon>Bacillati</taxon>
        <taxon>Bacillota</taxon>
        <taxon>Bacilli</taxon>
        <taxon>Bacillales</taxon>
        <taxon>Bacillaceae</taxon>
        <taxon>Aciduricibacillus</taxon>
    </lineage>
</organism>
<keyword evidence="6 7" id="KW-0472">Membrane</keyword>
<sequence length="294" mass="32350">MKQKQIGLLLFAAIIAISFSAIFVKWSDAPPTVTSMYRMYFSSLLLIPFVWRKRHDFVRVSKSEWGFLALSGLCLGFHFALWFGSLDLTTVASSTMILALQPIIALLGGFIFYKERAGLRVILSVGLAIAGVMLIGWGDLGHGSRLAILGDILSFLSVIAVVGYLLIGQNKVKRISHWIYSFSVFLFAGLALNLFNLVKGVPMTGYERGEWGIFILLAIFPSLSHVIFNFLLSYVNTTTISMSVLGEPVGATILAAILLHEQVTLLQVFGGCIVLVGVFIFLSQQRRKAPLPDI</sequence>
<reference evidence="9" key="1">
    <citation type="submission" date="2023-06" db="EMBL/GenBank/DDBJ databases">
        <title>A Treasure from Seagulls: Isolation and Description of Aciduricobacillus qingdaonensis gen. nov., sp. nov., a Rare Obligately Uric Acid-utilizing Member in the Family Bacillaceae.</title>
        <authorList>
            <person name="Liu W."/>
            <person name="Wang B."/>
        </authorList>
    </citation>
    <scope>NUCLEOTIDE SEQUENCE</scope>
    <source>
        <strain evidence="9">44XB</strain>
    </source>
</reference>
<evidence type="ECO:0000259" key="8">
    <source>
        <dbReference type="Pfam" id="PF00892"/>
    </source>
</evidence>
<dbReference type="Pfam" id="PF00892">
    <property type="entry name" value="EamA"/>
    <property type="match status" value="2"/>
</dbReference>
<evidence type="ECO:0000256" key="7">
    <source>
        <dbReference type="SAM" id="Phobius"/>
    </source>
</evidence>
<feature type="transmembrane region" description="Helical" evidence="7">
    <location>
        <begin position="91"/>
        <end position="113"/>
    </location>
</feature>
<keyword evidence="4 7" id="KW-0812">Transmembrane</keyword>
<keyword evidence="5 7" id="KW-1133">Transmembrane helix</keyword>
<feature type="transmembrane region" description="Helical" evidence="7">
    <location>
        <begin position="179"/>
        <end position="199"/>
    </location>
</feature>
<dbReference type="InterPro" id="IPR050638">
    <property type="entry name" value="AA-Vitamin_Transporters"/>
</dbReference>
<keyword evidence="3" id="KW-1003">Cell membrane</keyword>
<accession>A0ABY9KU86</accession>
<feature type="transmembrane region" description="Helical" evidence="7">
    <location>
        <begin position="65"/>
        <end position="85"/>
    </location>
</feature>
<feature type="transmembrane region" description="Helical" evidence="7">
    <location>
        <begin position="211"/>
        <end position="232"/>
    </location>
</feature>
<feature type="transmembrane region" description="Helical" evidence="7">
    <location>
        <begin position="36"/>
        <end position="53"/>
    </location>
</feature>
<evidence type="ECO:0000256" key="1">
    <source>
        <dbReference type="ARBA" id="ARBA00004651"/>
    </source>
</evidence>
<evidence type="ECO:0000313" key="10">
    <source>
        <dbReference type="Proteomes" id="UP001180087"/>
    </source>
</evidence>
<keyword evidence="10" id="KW-1185">Reference proteome</keyword>
<name>A0ABY9KU86_9BACI</name>
<evidence type="ECO:0000313" key="9">
    <source>
        <dbReference type="EMBL" id="WLV24079.1"/>
    </source>
</evidence>
<feature type="transmembrane region" description="Helical" evidence="7">
    <location>
        <begin position="265"/>
        <end position="282"/>
    </location>
</feature>